<dbReference type="Proteomes" id="UP000029393">
    <property type="component" value="Unassembled WGS sequence"/>
</dbReference>
<protein>
    <submittedName>
        <fullName evidence="2">Uncharacterized protein</fullName>
    </submittedName>
</protein>
<proteinExistence type="predicted"/>
<keyword evidence="3" id="KW-1185">Reference proteome</keyword>
<organism evidence="2 3">
    <name type="scientific">Arenimonas metalli CF5-1</name>
    <dbReference type="NCBI Taxonomy" id="1384056"/>
    <lineage>
        <taxon>Bacteria</taxon>
        <taxon>Pseudomonadati</taxon>
        <taxon>Pseudomonadota</taxon>
        <taxon>Gammaproteobacteria</taxon>
        <taxon>Lysobacterales</taxon>
        <taxon>Lysobacteraceae</taxon>
        <taxon>Arenimonas</taxon>
    </lineage>
</organism>
<sequence length="152" mass="15439">MAKSEKTSSRVATQSSKVLKDARASDRAKSLAGSALAQAGTKKQTSSGVARKAGAVLADPRARPATRSLAGSVLTQTTGKSKSTPGAAKGGATKSSAKSLAGSALTQHVSTRRTADGQTTRVVLKPISSGALAPRRVEQAVNRVLTGRKSKK</sequence>
<name>A0A091B5K6_9GAMM</name>
<gene>
    <name evidence="2" type="ORF">N787_01775</name>
</gene>
<accession>A0A091B5K6</accession>
<evidence type="ECO:0000313" key="2">
    <source>
        <dbReference type="EMBL" id="KFN46802.1"/>
    </source>
</evidence>
<dbReference type="EMBL" id="AVCK01000012">
    <property type="protein sequence ID" value="KFN46802.1"/>
    <property type="molecule type" value="Genomic_DNA"/>
</dbReference>
<feature type="compositionally biased region" description="Basic and acidic residues" evidence="1">
    <location>
        <begin position="18"/>
        <end position="29"/>
    </location>
</feature>
<feature type="compositionally biased region" description="Low complexity" evidence="1">
    <location>
        <begin position="79"/>
        <end position="106"/>
    </location>
</feature>
<dbReference type="eggNOG" id="ENOG5032Y6F">
    <property type="taxonomic scope" value="Bacteria"/>
</dbReference>
<dbReference type="STRING" id="1384056.N787_01775"/>
<evidence type="ECO:0000313" key="3">
    <source>
        <dbReference type="Proteomes" id="UP000029393"/>
    </source>
</evidence>
<dbReference type="AlphaFoldDB" id="A0A091B5K6"/>
<evidence type="ECO:0000256" key="1">
    <source>
        <dbReference type="SAM" id="MobiDB-lite"/>
    </source>
</evidence>
<reference evidence="2 3" key="1">
    <citation type="submission" date="2013-09" db="EMBL/GenBank/DDBJ databases">
        <title>Genome sequencing of Arenimonas metalli.</title>
        <authorList>
            <person name="Chen F."/>
            <person name="Wang G."/>
        </authorList>
    </citation>
    <scope>NUCLEOTIDE SEQUENCE [LARGE SCALE GENOMIC DNA]</scope>
    <source>
        <strain evidence="2 3">CF5-1</strain>
    </source>
</reference>
<feature type="region of interest" description="Disordered" evidence="1">
    <location>
        <begin position="1"/>
        <end position="121"/>
    </location>
</feature>
<comment type="caution">
    <text evidence="2">The sequence shown here is derived from an EMBL/GenBank/DDBJ whole genome shotgun (WGS) entry which is preliminary data.</text>
</comment>
<dbReference type="RefSeq" id="WP_211252129.1">
    <property type="nucleotide sequence ID" value="NZ_AVCK01000012.1"/>
</dbReference>